<dbReference type="Pfam" id="PF10309">
    <property type="entry name" value="NCBP3"/>
    <property type="match status" value="1"/>
</dbReference>
<organism evidence="2 3">
    <name type="scientific">Lentinula boryana</name>
    <dbReference type="NCBI Taxonomy" id="40481"/>
    <lineage>
        <taxon>Eukaryota</taxon>
        <taxon>Fungi</taxon>
        <taxon>Dikarya</taxon>
        <taxon>Basidiomycota</taxon>
        <taxon>Agaricomycotina</taxon>
        <taxon>Agaricomycetes</taxon>
        <taxon>Agaricomycetidae</taxon>
        <taxon>Agaricales</taxon>
        <taxon>Marasmiineae</taxon>
        <taxon>Omphalotaceae</taxon>
        <taxon>Lentinula</taxon>
    </lineage>
</organism>
<gene>
    <name evidence="2" type="ORF">F5050DRAFT_1755999</name>
</gene>
<sequence>MDISTSFRLSTLEPSDTYEDRGLQPLSYDETVPYEEQFPTTTAAELASRIGNTKVYLLSESSAASAAKSRGGKRNRGGETEGLTSTVQAEDDEDIEMDTDPNLRPNALLLQGTPISHLPTARLFAYATHFIPSSSSSSHPLALEWISDTTCILVFSSRSAAQSAFRALTKSRGEEPDNEGFITSKPIPMALWPPEDRINRSLGLSDNAQDGRQSPMKGLMKVRWARIDDVKKRGAMNDSEFYKKHGKMAGKEMFNGRDLPVAQNKRRRVGRDSDGLGLGEESEDRKREQLDQDLDAFLAEGEAEDAFVLHDSDRDRDSIRAQSPSPPSPPSKMRSDYIASDGRTVVGTPDTDSPKLDLASRLTAPLPRRTRNQNQIQRGRGGGQSSGDRLWSDEKVDLSERITFERTTRNGRNDRRRGKREGNKERENRPRKSQQELDDELDAFLREE</sequence>
<evidence type="ECO:0000313" key="3">
    <source>
        <dbReference type="Proteomes" id="UP001163828"/>
    </source>
</evidence>
<feature type="region of interest" description="Disordered" evidence="1">
    <location>
        <begin position="305"/>
        <end position="448"/>
    </location>
</feature>
<name>A0ABQ8QEC9_9AGAR</name>
<evidence type="ECO:0000313" key="2">
    <source>
        <dbReference type="EMBL" id="KAJ3996867.1"/>
    </source>
</evidence>
<accession>A0ABQ8QEC9</accession>
<feature type="region of interest" description="Disordered" evidence="1">
    <location>
        <begin position="66"/>
        <end position="100"/>
    </location>
</feature>
<feature type="region of interest" description="Disordered" evidence="1">
    <location>
        <begin position="252"/>
        <end position="288"/>
    </location>
</feature>
<feature type="compositionally biased region" description="Basic and acidic residues" evidence="1">
    <location>
        <begin position="390"/>
        <end position="413"/>
    </location>
</feature>
<dbReference type="InterPro" id="IPR019416">
    <property type="entry name" value="NCBP3"/>
</dbReference>
<dbReference type="PANTHER" id="PTHR16291:SF0">
    <property type="entry name" value="NUCLEAR CAP-BINDING PROTEIN SUBUNIT 3"/>
    <property type="match status" value="1"/>
</dbReference>
<dbReference type="PANTHER" id="PTHR16291">
    <property type="entry name" value="NUCLEAR CAP-BINDING PROTEIN SUBUNIT 3"/>
    <property type="match status" value="1"/>
</dbReference>
<reference evidence="2" key="1">
    <citation type="submission" date="2022-08" db="EMBL/GenBank/DDBJ databases">
        <authorList>
            <consortium name="DOE Joint Genome Institute"/>
            <person name="Min B."/>
            <person name="Riley R."/>
            <person name="Sierra-Patev S."/>
            <person name="Naranjo-Ortiz M."/>
            <person name="Looney B."/>
            <person name="Konkel Z."/>
            <person name="Slot J.C."/>
            <person name="Sakamoto Y."/>
            <person name="Steenwyk J.L."/>
            <person name="Rokas A."/>
            <person name="Carro J."/>
            <person name="Camarero S."/>
            <person name="Ferreira P."/>
            <person name="Molpeceres G."/>
            <person name="Ruiz-Duenas F.J."/>
            <person name="Serrano A."/>
            <person name="Henrissat B."/>
            <person name="Drula E."/>
            <person name="Hughes K.W."/>
            <person name="Mata J.L."/>
            <person name="Ishikawa N.K."/>
            <person name="Vargas-Isla R."/>
            <person name="Ushijima S."/>
            <person name="Smith C.A."/>
            <person name="Ahrendt S."/>
            <person name="Andreopoulos W."/>
            <person name="He G."/>
            <person name="Labutti K."/>
            <person name="Lipzen A."/>
            <person name="Ng V."/>
            <person name="Sandor L."/>
            <person name="Barry K."/>
            <person name="Martinez A.T."/>
            <person name="Xiao Y."/>
            <person name="Gibbons J.G."/>
            <person name="Terashima K."/>
            <person name="Hibbett D.S."/>
            <person name="Grigoriev I.V."/>
        </authorList>
    </citation>
    <scope>NUCLEOTIDE SEQUENCE</scope>
    <source>
        <strain evidence="2">TFB10827</strain>
    </source>
</reference>
<feature type="region of interest" description="Disordered" evidence="1">
    <location>
        <begin position="1"/>
        <end position="32"/>
    </location>
</feature>
<evidence type="ECO:0000256" key="1">
    <source>
        <dbReference type="SAM" id="MobiDB-lite"/>
    </source>
</evidence>
<keyword evidence="3" id="KW-1185">Reference proteome</keyword>
<dbReference type="EMBL" id="MU790598">
    <property type="protein sequence ID" value="KAJ3996867.1"/>
    <property type="molecule type" value="Genomic_DNA"/>
</dbReference>
<proteinExistence type="predicted"/>
<feature type="compositionally biased region" description="Acidic residues" evidence="1">
    <location>
        <begin position="89"/>
        <end position="99"/>
    </location>
</feature>
<comment type="caution">
    <text evidence="2">The sequence shown here is derived from an EMBL/GenBank/DDBJ whole genome shotgun (WGS) entry which is preliminary data.</text>
</comment>
<protein>
    <recommendedName>
        <fullName evidence="4">Chromatin target of PRMT1 protein C-terminal domain-containing protein</fullName>
    </recommendedName>
</protein>
<feature type="compositionally biased region" description="Polar residues" evidence="1">
    <location>
        <begin position="1"/>
        <end position="14"/>
    </location>
</feature>
<feature type="compositionally biased region" description="Basic and acidic residues" evidence="1">
    <location>
        <begin position="420"/>
        <end position="435"/>
    </location>
</feature>
<evidence type="ECO:0008006" key="4">
    <source>
        <dbReference type="Google" id="ProtNLM"/>
    </source>
</evidence>
<feature type="compositionally biased region" description="Basic and acidic residues" evidence="1">
    <location>
        <begin position="307"/>
        <end position="319"/>
    </location>
</feature>
<dbReference type="Proteomes" id="UP001163828">
    <property type="component" value="Unassembled WGS sequence"/>
</dbReference>